<accession>A0A918SE31</accession>
<feature type="transmembrane region" description="Helical" evidence="5">
    <location>
        <begin position="231"/>
        <end position="249"/>
    </location>
</feature>
<dbReference type="PANTHER" id="PTHR23501:SF197">
    <property type="entry name" value="COMD"/>
    <property type="match status" value="1"/>
</dbReference>
<proteinExistence type="predicted"/>
<keyword evidence="2 5" id="KW-0812">Transmembrane</keyword>
<feature type="domain" description="Major facilitator superfamily (MFS) profile" evidence="6">
    <location>
        <begin position="18"/>
        <end position="460"/>
    </location>
</feature>
<feature type="transmembrane region" description="Helical" evidence="5">
    <location>
        <begin position="45"/>
        <end position="72"/>
    </location>
</feature>
<feature type="transmembrane region" description="Helical" evidence="5">
    <location>
        <begin position="172"/>
        <end position="192"/>
    </location>
</feature>
<comment type="subcellular location">
    <subcellularLocation>
        <location evidence="1">Membrane</location>
        <topology evidence="1">Multi-pass membrane protein</topology>
    </subcellularLocation>
</comment>
<dbReference type="Gene3D" id="1.20.1720.10">
    <property type="entry name" value="Multidrug resistance protein D"/>
    <property type="match status" value="1"/>
</dbReference>
<dbReference type="InterPro" id="IPR011701">
    <property type="entry name" value="MFS"/>
</dbReference>
<sequence>MFATLTTGSDRYAARPAILVVLGFASVIGALMQTMVLPLLPQFPALFGVSVTAASWIATSTMLVGAIGAPLLGWLGDRFGLKPVIILALALLGVGSLISGLAGELGMMIVGRVLQGFSVGIVGLSMAMLRRLWDFEGLPMAVGIISGTIGIGTSLGVPLAGLIVEFGSWRTIFWIMAVCAALAAILILAVVPNVQPVARRRFDLAGALGLGVILTLLLLPISVLADGQLSMGSATMWLLLAVGLTAIWLRHQWRAPDAFVDLRLFARPAISSSHLIALLLGFAFFLSFTGTITVVQMPAGAVGLGGSVLLTGLVQTPASLSAIFAPPLAGLMVVRFGARAAIITGIAVSLVAFGLRAVDLGHPVPIAASAMLVSGGISFAFAALPVALMGATPADRLGASNGFNMLSRQMGAAIASVTGAAVVATSIDFINPAGPQAFYWLFSLGAASSFTALLLALCTKTLTTSPSMIRGHAK</sequence>
<evidence type="ECO:0000313" key="8">
    <source>
        <dbReference type="Proteomes" id="UP000646579"/>
    </source>
</evidence>
<feature type="transmembrane region" description="Helical" evidence="5">
    <location>
        <begin position="336"/>
        <end position="358"/>
    </location>
</feature>
<reference evidence="7" key="2">
    <citation type="submission" date="2020-09" db="EMBL/GenBank/DDBJ databases">
        <authorList>
            <person name="Sun Q."/>
            <person name="Kim S."/>
        </authorList>
    </citation>
    <scope>NUCLEOTIDE SEQUENCE</scope>
    <source>
        <strain evidence="7">KCTC 32437</strain>
    </source>
</reference>
<reference evidence="7" key="1">
    <citation type="journal article" date="2014" name="Int. J. Syst. Evol. Microbiol.">
        <title>Complete genome sequence of Corynebacterium casei LMG S-19264T (=DSM 44701T), isolated from a smear-ripened cheese.</title>
        <authorList>
            <consortium name="US DOE Joint Genome Institute (JGI-PGF)"/>
            <person name="Walter F."/>
            <person name="Albersmeier A."/>
            <person name="Kalinowski J."/>
            <person name="Ruckert C."/>
        </authorList>
    </citation>
    <scope>NUCLEOTIDE SEQUENCE</scope>
    <source>
        <strain evidence="7">KCTC 32437</strain>
    </source>
</reference>
<organism evidence="7 8">
    <name type="scientific">Devosia pacifica</name>
    <dbReference type="NCBI Taxonomy" id="1335967"/>
    <lineage>
        <taxon>Bacteria</taxon>
        <taxon>Pseudomonadati</taxon>
        <taxon>Pseudomonadota</taxon>
        <taxon>Alphaproteobacteria</taxon>
        <taxon>Hyphomicrobiales</taxon>
        <taxon>Devosiaceae</taxon>
        <taxon>Devosia</taxon>
    </lineage>
</organism>
<dbReference type="EMBL" id="BMZE01000004">
    <property type="protein sequence ID" value="GHA35655.1"/>
    <property type="molecule type" value="Genomic_DNA"/>
</dbReference>
<dbReference type="PROSITE" id="PS50850">
    <property type="entry name" value="MFS"/>
    <property type="match status" value="1"/>
</dbReference>
<feature type="transmembrane region" description="Helical" evidence="5">
    <location>
        <begin position="12"/>
        <end position="33"/>
    </location>
</feature>
<dbReference type="PANTHER" id="PTHR23501">
    <property type="entry name" value="MAJOR FACILITATOR SUPERFAMILY"/>
    <property type="match status" value="1"/>
</dbReference>
<dbReference type="PRINTS" id="PR01036">
    <property type="entry name" value="TCRTETB"/>
</dbReference>
<feature type="transmembrane region" description="Helical" evidence="5">
    <location>
        <begin position="84"/>
        <end position="103"/>
    </location>
</feature>
<evidence type="ECO:0000256" key="2">
    <source>
        <dbReference type="ARBA" id="ARBA00022692"/>
    </source>
</evidence>
<feature type="transmembrane region" description="Helical" evidence="5">
    <location>
        <begin position="364"/>
        <end position="389"/>
    </location>
</feature>
<keyword evidence="8" id="KW-1185">Reference proteome</keyword>
<evidence type="ECO:0000256" key="5">
    <source>
        <dbReference type="SAM" id="Phobius"/>
    </source>
</evidence>
<dbReference type="InterPro" id="IPR020846">
    <property type="entry name" value="MFS_dom"/>
</dbReference>
<feature type="transmembrane region" description="Helical" evidence="5">
    <location>
        <begin position="141"/>
        <end position="166"/>
    </location>
</feature>
<dbReference type="Gene3D" id="1.20.1250.20">
    <property type="entry name" value="MFS general substrate transporter like domains"/>
    <property type="match status" value="1"/>
</dbReference>
<name>A0A918SE31_9HYPH</name>
<feature type="transmembrane region" description="Helical" evidence="5">
    <location>
        <begin position="301"/>
        <end position="324"/>
    </location>
</feature>
<protein>
    <submittedName>
        <fullName evidence="7">MFS transporter</fullName>
    </submittedName>
</protein>
<dbReference type="Proteomes" id="UP000646579">
    <property type="component" value="Unassembled WGS sequence"/>
</dbReference>
<feature type="transmembrane region" description="Helical" evidence="5">
    <location>
        <begin position="204"/>
        <end position="225"/>
    </location>
</feature>
<dbReference type="RefSeq" id="WP_210310542.1">
    <property type="nucleotide sequence ID" value="NZ_BMZE01000004.1"/>
</dbReference>
<dbReference type="GO" id="GO:0022857">
    <property type="term" value="F:transmembrane transporter activity"/>
    <property type="evidence" value="ECO:0007669"/>
    <property type="project" value="InterPro"/>
</dbReference>
<dbReference type="GO" id="GO:0005886">
    <property type="term" value="C:plasma membrane"/>
    <property type="evidence" value="ECO:0007669"/>
    <property type="project" value="TreeGrafter"/>
</dbReference>
<evidence type="ECO:0000256" key="4">
    <source>
        <dbReference type="ARBA" id="ARBA00023136"/>
    </source>
</evidence>
<keyword evidence="4 5" id="KW-0472">Membrane</keyword>
<evidence type="ECO:0000313" key="7">
    <source>
        <dbReference type="EMBL" id="GHA35655.1"/>
    </source>
</evidence>
<keyword evidence="3 5" id="KW-1133">Transmembrane helix</keyword>
<dbReference type="Pfam" id="PF07690">
    <property type="entry name" value="MFS_1"/>
    <property type="match status" value="1"/>
</dbReference>
<gene>
    <name evidence="7" type="ORF">GCM10007989_34570</name>
</gene>
<comment type="caution">
    <text evidence="7">The sequence shown here is derived from an EMBL/GenBank/DDBJ whole genome shotgun (WGS) entry which is preliminary data.</text>
</comment>
<feature type="transmembrane region" description="Helical" evidence="5">
    <location>
        <begin position="270"/>
        <end position="295"/>
    </location>
</feature>
<dbReference type="SUPFAM" id="SSF103473">
    <property type="entry name" value="MFS general substrate transporter"/>
    <property type="match status" value="1"/>
</dbReference>
<dbReference type="AlphaFoldDB" id="A0A918SE31"/>
<feature type="transmembrane region" description="Helical" evidence="5">
    <location>
        <begin position="410"/>
        <end position="431"/>
    </location>
</feature>
<evidence type="ECO:0000256" key="3">
    <source>
        <dbReference type="ARBA" id="ARBA00022989"/>
    </source>
</evidence>
<feature type="transmembrane region" description="Helical" evidence="5">
    <location>
        <begin position="437"/>
        <end position="458"/>
    </location>
</feature>
<dbReference type="InterPro" id="IPR036259">
    <property type="entry name" value="MFS_trans_sf"/>
</dbReference>
<evidence type="ECO:0000259" key="6">
    <source>
        <dbReference type="PROSITE" id="PS50850"/>
    </source>
</evidence>
<evidence type="ECO:0000256" key="1">
    <source>
        <dbReference type="ARBA" id="ARBA00004141"/>
    </source>
</evidence>
<feature type="transmembrane region" description="Helical" evidence="5">
    <location>
        <begin position="109"/>
        <end position="129"/>
    </location>
</feature>